<dbReference type="InterPro" id="IPR050585">
    <property type="entry name" value="Xaa-Pro_dipeptidyl-ppase/CocE"/>
</dbReference>
<dbReference type="InterPro" id="IPR011042">
    <property type="entry name" value="6-blade_b-propeller_TolB-like"/>
</dbReference>
<dbReference type="Gene3D" id="2.120.10.30">
    <property type="entry name" value="TolB, C-terminal domain"/>
    <property type="match status" value="1"/>
</dbReference>
<evidence type="ECO:0000259" key="1">
    <source>
        <dbReference type="Pfam" id="PF00326"/>
    </source>
</evidence>
<accession>A0ABR6BCT5</accession>
<dbReference type="RefSeq" id="WP_182836876.1">
    <property type="nucleotide sequence ID" value="NZ_BAAABQ010000001.1"/>
</dbReference>
<comment type="caution">
    <text evidence="2">The sequence shown here is derived from an EMBL/GenBank/DDBJ whole genome shotgun (WGS) entry which is preliminary data.</text>
</comment>
<feature type="domain" description="Peptidase S9 prolyl oligopeptidase catalytic" evidence="1">
    <location>
        <begin position="430"/>
        <end position="636"/>
    </location>
</feature>
<dbReference type="PANTHER" id="PTHR43056">
    <property type="entry name" value="PEPTIDASE S9 PROLYL OLIGOPEPTIDASE"/>
    <property type="match status" value="1"/>
</dbReference>
<dbReference type="Gene3D" id="3.40.50.1820">
    <property type="entry name" value="alpha/beta hydrolase"/>
    <property type="match status" value="1"/>
</dbReference>
<protein>
    <submittedName>
        <fullName evidence="2">Dipeptidyl aminopeptidase/acylaminoacyl peptidase</fullName>
    </submittedName>
</protein>
<dbReference type="Pfam" id="PF00326">
    <property type="entry name" value="Peptidase_S9"/>
    <property type="match status" value="1"/>
</dbReference>
<dbReference type="InterPro" id="IPR001375">
    <property type="entry name" value="Peptidase_S9_cat"/>
</dbReference>
<dbReference type="Proteomes" id="UP000517916">
    <property type="component" value="Unassembled WGS sequence"/>
</dbReference>
<evidence type="ECO:0000313" key="2">
    <source>
        <dbReference type="EMBL" id="MBA8924661.1"/>
    </source>
</evidence>
<organism evidence="2 3">
    <name type="scientific">Kutzneria viridogrisea</name>
    <dbReference type="NCBI Taxonomy" id="47990"/>
    <lineage>
        <taxon>Bacteria</taxon>
        <taxon>Bacillati</taxon>
        <taxon>Actinomycetota</taxon>
        <taxon>Actinomycetes</taxon>
        <taxon>Pseudonocardiales</taxon>
        <taxon>Pseudonocardiaceae</taxon>
        <taxon>Kutzneria</taxon>
    </lineage>
</organism>
<gene>
    <name evidence="2" type="ORF">BC739_001858</name>
</gene>
<dbReference type="GO" id="GO:0004177">
    <property type="term" value="F:aminopeptidase activity"/>
    <property type="evidence" value="ECO:0007669"/>
    <property type="project" value="UniProtKB-KW"/>
</dbReference>
<dbReference type="InterPro" id="IPR029058">
    <property type="entry name" value="AB_hydrolase_fold"/>
</dbReference>
<keyword evidence="2" id="KW-0378">Hydrolase</keyword>
<reference evidence="2 3" key="1">
    <citation type="submission" date="2020-08" db="EMBL/GenBank/DDBJ databases">
        <title>Genomic Encyclopedia of Archaeal and Bacterial Type Strains, Phase II (KMG-II): from individual species to whole genera.</title>
        <authorList>
            <person name="Goeker M."/>
        </authorList>
    </citation>
    <scope>NUCLEOTIDE SEQUENCE [LARGE SCALE GENOMIC DNA]</scope>
    <source>
        <strain evidence="2 3">DSM 43850</strain>
    </source>
</reference>
<sequence>MVKIAPYGTWTSPVGIDLVASAGGSVQWVALHGTEVWWAETRPDEGGRVALVRRRADGSTADVLPLPWNVRNRVHEYGGRPWTLVDTPQGTRLAFTHWVDQRVYLVDPDDPAATPRAISPEPQRLHGHRYADLGPSPDGTEVWCVRETQISDAAPDVRRALVALPVDGSGAVRELAASHHFMTGPKVSPDGRHVAWIGWDHPAMPWDGSQLCVAAVTDGELGPHRVVAGGPAESVCQFRWEAADSLLVLTDPQGWWNLHRVDMTGAVRNLAACEAEIGGPLWRIGSSWFAPLGGGRHAVVRSGRLAVLDERSGTVTEVDNDFPIWSGQLAAHDGVVVGVAAGPDREGAVVRLDLSTGGHEVLTSHSAPEVDPAYLPTPVHRVFTGPDGQTVPAYVYPPTNPGFAAPEGELPPFMVHVHGGPTGAVSGGMDLEFAYFTSRGIGVVAVNYGGSSGYGRAFRERLLGQWGVVDVADCAAVALALAEQGEADPARLAVRGGSAGGFTTAAALTSVSTFACGTAMFPVMDLVAFGSGETHDFESQYLTGLIGPLPEARTHYEERSPSNRVGKLAGPILVLQGLEDQICPPAQSERFVAAVRGSGTRHAYIGFEGEQHGFRKAESIRVAVQAELSFYGQVMGFEPPGVPVLDLAT</sequence>
<dbReference type="SUPFAM" id="SSF53474">
    <property type="entry name" value="alpha/beta-Hydrolases"/>
    <property type="match status" value="1"/>
</dbReference>
<proteinExistence type="predicted"/>
<keyword evidence="2" id="KW-0031">Aminopeptidase</keyword>
<evidence type="ECO:0000313" key="3">
    <source>
        <dbReference type="Proteomes" id="UP000517916"/>
    </source>
</evidence>
<dbReference type="PANTHER" id="PTHR43056:SF5">
    <property type="entry name" value="PEPTIDASE S9 PROLYL OLIGOPEPTIDASE CATALYTIC DOMAIN-CONTAINING PROTEIN"/>
    <property type="match status" value="1"/>
</dbReference>
<dbReference type="SUPFAM" id="SSF82171">
    <property type="entry name" value="DPP6 N-terminal domain-like"/>
    <property type="match status" value="1"/>
</dbReference>
<name>A0ABR6BCT5_9PSEU</name>
<keyword evidence="3" id="KW-1185">Reference proteome</keyword>
<keyword evidence="2" id="KW-0645">Protease</keyword>
<dbReference type="EMBL" id="JACJID010000001">
    <property type="protein sequence ID" value="MBA8924661.1"/>
    <property type="molecule type" value="Genomic_DNA"/>
</dbReference>